<feature type="domain" description="Cobalamin-independent methionine synthase MetE C-terminal/archaeal" evidence="15">
    <location>
        <begin position="502"/>
        <end position="825"/>
    </location>
</feature>
<dbReference type="EMBL" id="BAABME010017586">
    <property type="protein sequence ID" value="GAA0150624.1"/>
    <property type="molecule type" value="Genomic_DNA"/>
</dbReference>
<evidence type="ECO:0000313" key="18">
    <source>
        <dbReference type="Proteomes" id="UP001454036"/>
    </source>
</evidence>
<comment type="cofactor">
    <cofactor evidence="1">
        <name>Zn(2+)</name>
        <dbReference type="ChEBI" id="CHEBI:29105"/>
    </cofactor>
</comment>
<dbReference type="SUPFAM" id="SSF51726">
    <property type="entry name" value="UROD/MetE-like"/>
    <property type="match status" value="2"/>
</dbReference>
<evidence type="ECO:0000256" key="2">
    <source>
        <dbReference type="ARBA" id="ARBA00002777"/>
    </source>
</evidence>
<dbReference type="NCBIfam" id="NF003556">
    <property type="entry name" value="PRK05222.1"/>
    <property type="match status" value="1"/>
</dbReference>
<dbReference type="GO" id="GO:0008270">
    <property type="term" value="F:zinc ion binding"/>
    <property type="evidence" value="ECO:0007669"/>
    <property type="project" value="InterPro"/>
</dbReference>
<gene>
    <name evidence="17" type="ORF">LIER_37148</name>
</gene>
<dbReference type="GO" id="GO:0003871">
    <property type="term" value="F:5-methyltetrahydropteroyltriglutamate-homocysteine S-methyltransferase activity"/>
    <property type="evidence" value="ECO:0007669"/>
    <property type="project" value="UniProtKB-EC"/>
</dbReference>
<evidence type="ECO:0000256" key="8">
    <source>
        <dbReference type="ARBA" id="ARBA00022679"/>
    </source>
</evidence>
<evidence type="ECO:0000256" key="14">
    <source>
        <dbReference type="ARBA" id="ARBA00078472"/>
    </source>
</evidence>
<dbReference type="InterPro" id="IPR013215">
    <property type="entry name" value="Cbl-indep_Met_Synth_N"/>
</dbReference>
<keyword evidence="11" id="KW-0486">Methionine biosynthesis</keyword>
<dbReference type="EC" id="2.1.1.14" evidence="5"/>
<dbReference type="HAMAP" id="MF_00172">
    <property type="entry name" value="Meth_synth"/>
    <property type="match status" value="1"/>
</dbReference>
<accession>A0AAV3PG41</accession>
<evidence type="ECO:0000256" key="11">
    <source>
        <dbReference type="ARBA" id="ARBA00023167"/>
    </source>
</evidence>
<evidence type="ECO:0000256" key="4">
    <source>
        <dbReference type="ARBA" id="ARBA00009553"/>
    </source>
</evidence>
<reference evidence="17 18" key="1">
    <citation type="submission" date="2024-01" db="EMBL/GenBank/DDBJ databases">
        <title>The complete chloroplast genome sequence of Lithospermum erythrorhizon: insights into the phylogenetic relationship among Boraginaceae species and the maternal lineages of purple gromwells.</title>
        <authorList>
            <person name="Okada T."/>
            <person name="Watanabe K."/>
        </authorList>
    </citation>
    <scope>NUCLEOTIDE SEQUENCE [LARGE SCALE GENOMIC DNA]</scope>
</reference>
<feature type="domain" description="Cobalamin-independent methionine synthase MetE N-terminal" evidence="16">
    <location>
        <begin position="73"/>
        <end position="385"/>
    </location>
</feature>
<dbReference type="CDD" id="cd03312">
    <property type="entry name" value="CIMS_N_terminal_like"/>
    <property type="match status" value="1"/>
</dbReference>
<dbReference type="InterPro" id="IPR002629">
    <property type="entry name" value="Met_Synth_C/arc"/>
</dbReference>
<comment type="function">
    <text evidence="2">Catalyzes the transfer of a methyl group from 5-methyltetrahydrofolate to homocysteine resulting in methionine formation.</text>
</comment>
<dbReference type="FunFam" id="3.20.20.210:FF:000002">
    <property type="entry name" value="5-methyltetrahydropteroyltriglutamate--homocysteine methyltransferase"/>
    <property type="match status" value="1"/>
</dbReference>
<evidence type="ECO:0000259" key="16">
    <source>
        <dbReference type="Pfam" id="PF08267"/>
    </source>
</evidence>
<dbReference type="FunFam" id="3.20.20.210:FF:000003">
    <property type="entry name" value="5-methyltetrahydropteroyltriglutamate--homocysteine methyltransferase"/>
    <property type="match status" value="1"/>
</dbReference>
<organism evidence="17 18">
    <name type="scientific">Lithospermum erythrorhizon</name>
    <name type="common">Purple gromwell</name>
    <name type="synonym">Lithospermum officinale var. erythrorhizon</name>
    <dbReference type="NCBI Taxonomy" id="34254"/>
    <lineage>
        <taxon>Eukaryota</taxon>
        <taxon>Viridiplantae</taxon>
        <taxon>Streptophyta</taxon>
        <taxon>Embryophyta</taxon>
        <taxon>Tracheophyta</taxon>
        <taxon>Spermatophyta</taxon>
        <taxon>Magnoliopsida</taxon>
        <taxon>eudicotyledons</taxon>
        <taxon>Gunneridae</taxon>
        <taxon>Pentapetalae</taxon>
        <taxon>asterids</taxon>
        <taxon>lamiids</taxon>
        <taxon>Boraginales</taxon>
        <taxon>Boraginaceae</taxon>
        <taxon>Boraginoideae</taxon>
        <taxon>Lithospermeae</taxon>
        <taxon>Lithospermum</taxon>
    </lineage>
</organism>
<evidence type="ECO:0000256" key="1">
    <source>
        <dbReference type="ARBA" id="ARBA00001947"/>
    </source>
</evidence>
<protein>
    <recommendedName>
        <fullName evidence="5">5-methyltetrahydropteroyltriglutamate--homocysteine S-methyltransferase</fullName>
        <ecNumber evidence="5">2.1.1.14</ecNumber>
    </recommendedName>
    <alternativeName>
        <fullName evidence="14">Cobalamin-independent methionine synthase isozyme</fullName>
    </alternativeName>
    <alternativeName>
        <fullName evidence="13">Vitamin-B12-independent methionine synthase isozyme</fullName>
    </alternativeName>
</protein>
<dbReference type="InterPro" id="IPR006276">
    <property type="entry name" value="Cobalamin-indep_Met_synthase"/>
</dbReference>
<keyword evidence="7" id="KW-0028">Amino-acid biosynthesis</keyword>
<comment type="catalytic activity">
    <reaction evidence="12">
        <text>5-methyltetrahydropteroyltri-L-glutamate + L-homocysteine = tetrahydropteroyltri-L-glutamate + L-methionine</text>
        <dbReference type="Rhea" id="RHEA:21196"/>
        <dbReference type="ChEBI" id="CHEBI:57844"/>
        <dbReference type="ChEBI" id="CHEBI:58140"/>
        <dbReference type="ChEBI" id="CHEBI:58199"/>
        <dbReference type="ChEBI" id="CHEBI:58207"/>
        <dbReference type="EC" id="2.1.1.14"/>
    </reaction>
</comment>
<dbReference type="GO" id="GO:0032259">
    <property type="term" value="P:methylation"/>
    <property type="evidence" value="ECO:0007669"/>
    <property type="project" value="UniProtKB-KW"/>
</dbReference>
<evidence type="ECO:0000256" key="6">
    <source>
        <dbReference type="ARBA" id="ARBA00022603"/>
    </source>
</evidence>
<comment type="pathway">
    <text evidence="3">Amino-acid biosynthesis; L-methionine biosynthesis via de novo pathway; L-methionine from L-homocysteine (MetE route): step 1/1.</text>
</comment>
<keyword evidence="6 17" id="KW-0489">Methyltransferase</keyword>
<keyword evidence="9" id="KW-0479">Metal-binding</keyword>
<dbReference type="Pfam" id="PF08267">
    <property type="entry name" value="Meth_synt_1"/>
    <property type="match status" value="1"/>
</dbReference>
<evidence type="ECO:0000256" key="12">
    <source>
        <dbReference type="ARBA" id="ARBA00048690"/>
    </source>
</evidence>
<dbReference type="Proteomes" id="UP001454036">
    <property type="component" value="Unassembled WGS sequence"/>
</dbReference>
<sequence length="835" mass="92942">MRNPSFVVVRMITQISRFVNGTYLPATPNISPYITPYHSLVHTHTHLFSSSSYFYSRTSSAPFRVSSYRTMASHIVGYPRMGPKRELKFALESFWDAKSSAEDLQKVSADLRASIWKQMADAGIKYIPSNTFSYYDQVLDTTAMLGAVPSRYNWNGGEIGFDTYFSMARGNASVPAMEMTKWFDTNYHFIVPELGPDVKFCYASHKAVTEYKEAKAQGVDTVPVIVGPVSYLLLSKPAKGVEKTFPLLSLLDKILPIYKEVIAELKAAGASWIQFDEPTLVLDLEPHQLEAFTKAYSELESTLSSVDVVIETYFADVPAQAFKVLTSLKGVTGFGFDLVRGSNTLELIKSGFPSGKYLFAGVVDGRNIWANDLAASLSTLQTLEGIVGKDKLVVSTSCSLLHTAVDLINETKLDSEIKSWLAFAAQKVLEVNALAKALSGQKDEAFFSANAAAQASRKSSPRVNNEAVQKAAAALRGSDHRRATTVSARLDAQQKKLNLPILPTTTIGSFPQTVELRRVRREYKAKKISEDEYVKAIEEEIRKVVELQEELDIDVLVHGEPERNDMVEYFGEQLSGFAFTANGWVQSYGSRCVKPPIIYGDVSRPNPMTVFWSSKAQSMTKRPMKGMLTGPVTILNWSFVRNDQPRFETCYQIALAIKDEVEDLEKEGITVIQIDEAALREGLPLRKSEHAFYLDWAVHSFRITNCGVEDTTQIHTHMCYSNFNDIIHSIINMDADVITIENSRSDEKLLSVFREGVKYGAGIGPGVYDIHSPRIPSTEEIADRVNKMLAVLDTNILWVNPDCGLKTRKYGEVKPALENMVSAAKQIRVQLASAK</sequence>
<evidence type="ECO:0000256" key="5">
    <source>
        <dbReference type="ARBA" id="ARBA00012034"/>
    </source>
</evidence>
<dbReference type="InterPro" id="IPR038071">
    <property type="entry name" value="UROD/MetE-like_sf"/>
</dbReference>
<keyword evidence="8" id="KW-0808">Transferase</keyword>
<name>A0AAV3PG41_LITER</name>
<keyword evidence="18" id="KW-1185">Reference proteome</keyword>
<dbReference type="CDD" id="cd03311">
    <property type="entry name" value="CIMS_C_terminal_like"/>
    <property type="match status" value="1"/>
</dbReference>
<dbReference type="AlphaFoldDB" id="A0AAV3PG41"/>
<evidence type="ECO:0000256" key="13">
    <source>
        <dbReference type="ARBA" id="ARBA00078330"/>
    </source>
</evidence>
<evidence type="ECO:0000256" key="3">
    <source>
        <dbReference type="ARBA" id="ARBA00004681"/>
    </source>
</evidence>
<dbReference type="Gene3D" id="3.20.20.210">
    <property type="match status" value="2"/>
</dbReference>
<evidence type="ECO:0000256" key="9">
    <source>
        <dbReference type="ARBA" id="ARBA00022723"/>
    </source>
</evidence>
<dbReference type="NCBIfam" id="TIGR01371">
    <property type="entry name" value="met_syn_B12ind"/>
    <property type="match status" value="1"/>
</dbReference>
<proteinExistence type="inferred from homology"/>
<evidence type="ECO:0000259" key="15">
    <source>
        <dbReference type="Pfam" id="PF01717"/>
    </source>
</evidence>
<dbReference type="Pfam" id="PF01717">
    <property type="entry name" value="Meth_synt_2"/>
    <property type="match status" value="1"/>
</dbReference>
<evidence type="ECO:0000313" key="17">
    <source>
        <dbReference type="EMBL" id="GAA0150624.1"/>
    </source>
</evidence>
<dbReference type="PANTHER" id="PTHR30519">
    <property type="entry name" value="5-METHYLTETRAHYDROPTEROYLTRIGLUTAMATE--HOMOCYSTEINE METHYLTRANSFERASE"/>
    <property type="match status" value="1"/>
</dbReference>
<evidence type="ECO:0000256" key="7">
    <source>
        <dbReference type="ARBA" id="ARBA00022605"/>
    </source>
</evidence>
<comment type="caution">
    <text evidence="17">The sequence shown here is derived from an EMBL/GenBank/DDBJ whole genome shotgun (WGS) entry which is preliminary data.</text>
</comment>
<evidence type="ECO:0000256" key="10">
    <source>
        <dbReference type="ARBA" id="ARBA00022833"/>
    </source>
</evidence>
<keyword evidence="10" id="KW-0862">Zinc</keyword>
<dbReference type="GO" id="GO:0008705">
    <property type="term" value="F:methionine synthase activity"/>
    <property type="evidence" value="ECO:0007669"/>
    <property type="project" value="UniProtKB-ARBA"/>
</dbReference>
<comment type="similarity">
    <text evidence="4">Belongs to the vitamin-B12 independent methionine synthase family.</text>
</comment>